<dbReference type="InterPro" id="IPR002725">
    <property type="entry name" value="YgjP-like_metallopeptidase"/>
</dbReference>
<gene>
    <name evidence="2" type="ORF">F4Y08_13590</name>
</gene>
<sequence>MVIERDSIRFGNTTIDYEVRRSERRRKTVQITVDGSGVQIAAPMATSDSELQAIVRRRAPWILSHTPREAMLKATPKRFVSGETLPYLGKNVRLIVEAADMQLPEVRFDHWRFRVAVPQTLNGDERYHLVRRTVVEWYRTRAAHRLPNVVEQWWPRLRRGNMPQILIREQQHRWGSCASDGTLRFNWRVMMLPPALIEYVVVHELAHLTHRNHSTDFWGLMSMVMPDAQQRRQDLREAGRMLPL</sequence>
<proteinExistence type="predicted"/>
<name>A0A6B1DWG8_9CHLR</name>
<evidence type="ECO:0000259" key="1">
    <source>
        <dbReference type="Pfam" id="PF01863"/>
    </source>
</evidence>
<feature type="domain" description="YgjP-like metallopeptidase" evidence="1">
    <location>
        <begin position="27"/>
        <end position="237"/>
    </location>
</feature>
<reference evidence="2" key="1">
    <citation type="submission" date="2019-09" db="EMBL/GenBank/DDBJ databases">
        <title>Characterisation of the sponge microbiome using genome-centric metagenomics.</title>
        <authorList>
            <person name="Engelberts J.P."/>
            <person name="Robbins S.J."/>
            <person name="De Goeij J.M."/>
            <person name="Aranda M."/>
            <person name="Bell S.C."/>
            <person name="Webster N.S."/>
        </authorList>
    </citation>
    <scope>NUCLEOTIDE SEQUENCE</scope>
    <source>
        <strain evidence="2">SB0662_bin_9</strain>
    </source>
</reference>
<dbReference type="AlphaFoldDB" id="A0A6B1DWG8"/>
<organism evidence="2">
    <name type="scientific">Caldilineaceae bacterium SB0662_bin_9</name>
    <dbReference type="NCBI Taxonomy" id="2605258"/>
    <lineage>
        <taxon>Bacteria</taxon>
        <taxon>Bacillati</taxon>
        <taxon>Chloroflexota</taxon>
        <taxon>Caldilineae</taxon>
        <taxon>Caldilineales</taxon>
        <taxon>Caldilineaceae</taxon>
    </lineage>
</organism>
<dbReference type="PANTHER" id="PTHR30399">
    <property type="entry name" value="UNCHARACTERIZED PROTEIN YGJP"/>
    <property type="match status" value="1"/>
</dbReference>
<accession>A0A6B1DWG8</accession>
<evidence type="ECO:0000313" key="2">
    <source>
        <dbReference type="EMBL" id="MYD91346.1"/>
    </source>
</evidence>
<dbReference type="InterPro" id="IPR053136">
    <property type="entry name" value="UTP_pyrophosphatase-like"/>
</dbReference>
<dbReference type="Gene3D" id="3.30.2010.10">
    <property type="entry name" value="Metalloproteases ('zincins'), catalytic domain"/>
    <property type="match status" value="1"/>
</dbReference>
<dbReference type="PANTHER" id="PTHR30399:SF1">
    <property type="entry name" value="UTP PYROPHOSPHATASE"/>
    <property type="match status" value="1"/>
</dbReference>
<protein>
    <submittedName>
        <fullName evidence="2">M48 family metallopeptidase</fullName>
    </submittedName>
</protein>
<comment type="caution">
    <text evidence="2">The sequence shown here is derived from an EMBL/GenBank/DDBJ whole genome shotgun (WGS) entry which is preliminary data.</text>
</comment>
<dbReference type="EMBL" id="VXPY01000094">
    <property type="protein sequence ID" value="MYD91346.1"/>
    <property type="molecule type" value="Genomic_DNA"/>
</dbReference>
<dbReference type="Pfam" id="PF01863">
    <property type="entry name" value="YgjP-like"/>
    <property type="match status" value="1"/>
</dbReference>
<dbReference type="CDD" id="cd07344">
    <property type="entry name" value="M48_yhfN_like"/>
    <property type="match status" value="1"/>
</dbReference>